<evidence type="ECO:0000313" key="3">
    <source>
        <dbReference type="EMBL" id="MBC4019252.1"/>
    </source>
</evidence>
<dbReference type="InterPro" id="IPR038717">
    <property type="entry name" value="Tc1-like_DDE_dom"/>
</dbReference>
<dbReference type="AlphaFoldDB" id="A0A9X0R6J5"/>
<dbReference type="EMBL" id="JACOMF010000150">
    <property type="protein sequence ID" value="MBC4019252.1"/>
    <property type="molecule type" value="Genomic_DNA"/>
</dbReference>
<feature type="region of interest" description="Disordered" evidence="1">
    <location>
        <begin position="107"/>
        <end position="126"/>
    </location>
</feature>
<feature type="domain" description="Tc1-like transposase DDE" evidence="2">
    <location>
        <begin position="6"/>
        <end position="92"/>
    </location>
</feature>
<dbReference type="Pfam" id="PF13358">
    <property type="entry name" value="DDE_3"/>
    <property type="match status" value="1"/>
</dbReference>
<sequence length="126" mass="13508">MDPDRFVFLDETGAATNMVYHGWGPKSERLLDTAPHGHWRTTTLVAGLRGTGVIAPLVLDGPMSGEAFRAYAEQFLAPALTLGDVVVMDKLGRGWKCHRERPCQVPPHASAPSLACAPTRRGGTSG</sequence>
<comment type="caution">
    <text evidence="3">The sequence shown here is derived from an EMBL/GenBank/DDBJ whole genome shotgun (WGS) entry which is preliminary data.</text>
</comment>
<accession>A0A9X0R6J5</accession>
<evidence type="ECO:0000256" key="1">
    <source>
        <dbReference type="SAM" id="MobiDB-lite"/>
    </source>
</evidence>
<name>A0A9X0R6J5_9PROT</name>
<keyword evidence="4" id="KW-1185">Reference proteome</keyword>
<gene>
    <name evidence="3" type="ORF">H7965_28980</name>
</gene>
<evidence type="ECO:0000313" key="4">
    <source>
        <dbReference type="Proteomes" id="UP000600101"/>
    </source>
</evidence>
<protein>
    <submittedName>
        <fullName evidence="3">Transposase</fullName>
    </submittedName>
</protein>
<dbReference type="RefSeq" id="WP_186773971.1">
    <property type="nucleotide sequence ID" value="NZ_JACOMF010000150.1"/>
</dbReference>
<dbReference type="Proteomes" id="UP000600101">
    <property type="component" value="Unassembled WGS sequence"/>
</dbReference>
<evidence type="ECO:0000259" key="2">
    <source>
        <dbReference type="Pfam" id="PF13358"/>
    </source>
</evidence>
<organism evidence="3 4">
    <name type="scientific">Siccirubricoccus deserti</name>
    <dbReference type="NCBI Taxonomy" id="2013562"/>
    <lineage>
        <taxon>Bacteria</taxon>
        <taxon>Pseudomonadati</taxon>
        <taxon>Pseudomonadota</taxon>
        <taxon>Alphaproteobacteria</taxon>
        <taxon>Acetobacterales</taxon>
        <taxon>Roseomonadaceae</taxon>
        <taxon>Siccirubricoccus</taxon>
    </lineage>
</organism>
<proteinExistence type="predicted"/>
<reference evidence="3" key="1">
    <citation type="submission" date="2020-08" db="EMBL/GenBank/DDBJ databases">
        <authorList>
            <person name="Hu Y."/>
            <person name="Nguyen S.V."/>
            <person name="Li F."/>
            <person name="Fanning S."/>
        </authorList>
    </citation>
    <scope>NUCLEOTIDE SEQUENCE</scope>
    <source>
        <strain evidence="3">SYSU D8009</strain>
    </source>
</reference>